<dbReference type="Proteomes" id="UP001055879">
    <property type="component" value="Linkage Group LG04"/>
</dbReference>
<protein>
    <submittedName>
        <fullName evidence="1">Uncharacterized protein</fullName>
    </submittedName>
</protein>
<accession>A0ACB9CHT9</accession>
<gene>
    <name evidence="1" type="ORF">L6452_13159</name>
</gene>
<sequence length="71" mass="7763">MASLVQGMPNSRVLIHLVTASSLSFPLLRLCGQIERLHVDSGNNMVLDSCLYTSNGKDNLAFGKWSSISHM</sequence>
<reference evidence="1 2" key="2">
    <citation type="journal article" date="2022" name="Mol. Ecol. Resour.">
        <title>The genomes of chicory, endive, great burdock and yacon provide insights into Asteraceae paleo-polyploidization history and plant inulin production.</title>
        <authorList>
            <person name="Fan W."/>
            <person name="Wang S."/>
            <person name="Wang H."/>
            <person name="Wang A."/>
            <person name="Jiang F."/>
            <person name="Liu H."/>
            <person name="Zhao H."/>
            <person name="Xu D."/>
            <person name="Zhang Y."/>
        </authorList>
    </citation>
    <scope>NUCLEOTIDE SEQUENCE [LARGE SCALE GENOMIC DNA]</scope>
    <source>
        <strain evidence="2">cv. Niubang</strain>
    </source>
</reference>
<name>A0ACB9CHT9_ARCLA</name>
<dbReference type="EMBL" id="CM042050">
    <property type="protein sequence ID" value="KAI3733707.1"/>
    <property type="molecule type" value="Genomic_DNA"/>
</dbReference>
<reference evidence="2" key="1">
    <citation type="journal article" date="2022" name="Mol. Ecol. Resour.">
        <title>The genomes of chicory, endive, great burdock and yacon provide insights into Asteraceae palaeo-polyploidization history and plant inulin production.</title>
        <authorList>
            <person name="Fan W."/>
            <person name="Wang S."/>
            <person name="Wang H."/>
            <person name="Wang A."/>
            <person name="Jiang F."/>
            <person name="Liu H."/>
            <person name="Zhao H."/>
            <person name="Xu D."/>
            <person name="Zhang Y."/>
        </authorList>
    </citation>
    <scope>NUCLEOTIDE SEQUENCE [LARGE SCALE GENOMIC DNA]</scope>
    <source>
        <strain evidence="2">cv. Niubang</strain>
    </source>
</reference>
<evidence type="ECO:0000313" key="1">
    <source>
        <dbReference type="EMBL" id="KAI3733707.1"/>
    </source>
</evidence>
<organism evidence="1 2">
    <name type="scientific">Arctium lappa</name>
    <name type="common">Greater burdock</name>
    <name type="synonym">Lappa major</name>
    <dbReference type="NCBI Taxonomy" id="4217"/>
    <lineage>
        <taxon>Eukaryota</taxon>
        <taxon>Viridiplantae</taxon>
        <taxon>Streptophyta</taxon>
        <taxon>Embryophyta</taxon>
        <taxon>Tracheophyta</taxon>
        <taxon>Spermatophyta</taxon>
        <taxon>Magnoliopsida</taxon>
        <taxon>eudicotyledons</taxon>
        <taxon>Gunneridae</taxon>
        <taxon>Pentapetalae</taxon>
        <taxon>asterids</taxon>
        <taxon>campanulids</taxon>
        <taxon>Asterales</taxon>
        <taxon>Asteraceae</taxon>
        <taxon>Carduoideae</taxon>
        <taxon>Cardueae</taxon>
        <taxon>Arctiinae</taxon>
        <taxon>Arctium</taxon>
    </lineage>
</organism>
<comment type="caution">
    <text evidence="1">The sequence shown here is derived from an EMBL/GenBank/DDBJ whole genome shotgun (WGS) entry which is preliminary data.</text>
</comment>
<evidence type="ECO:0000313" key="2">
    <source>
        <dbReference type="Proteomes" id="UP001055879"/>
    </source>
</evidence>
<proteinExistence type="predicted"/>
<keyword evidence="2" id="KW-1185">Reference proteome</keyword>